<dbReference type="EC" id="6.3.4.19" evidence="8"/>
<dbReference type="SUPFAM" id="SSF52402">
    <property type="entry name" value="Adenine nucleotide alpha hydrolases-like"/>
    <property type="match status" value="1"/>
</dbReference>
<dbReference type="HAMAP" id="MF_01161">
    <property type="entry name" value="tRNA_Ile_lys_synt"/>
    <property type="match status" value="1"/>
</dbReference>
<dbReference type="RefSeq" id="WP_369454743.1">
    <property type="nucleotide sequence ID" value="NZ_JBGCUO010000001.1"/>
</dbReference>
<dbReference type="Proteomes" id="UP001562065">
    <property type="component" value="Unassembled WGS sequence"/>
</dbReference>
<dbReference type="Pfam" id="PF01171">
    <property type="entry name" value="ATP_bind_3"/>
    <property type="match status" value="1"/>
</dbReference>
<dbReference type="Gene3D" id="3.40.50.620">
    <property type="entry name" value="HUPs"/>
    <property type="match status" value="1"/>
</dbReference>
<dbReference type="PANTHER" id="PTHR43033:SF1">
    <property type="entry name" value="TRNA(ILE)-LYSIDINE SYNTHASE-RELATED"/>
    <property type="match status" value="1"/>
</dbReference>
<evidence type="ECO:0000256" key="4">
    <source>
        <dbReference type="ARBA" id="ARBA00022694"/>
    </source>
</evidence>
<feature type="domain" description="Lysidine-tRNA(Ile) synthetase C-terminal" evidence="9">
    <location>
        <begin position="370"/>
        <end position="441"/>
    </location>
</feature>
<sequence length="459" mass="50020">MHSSAPFPHRPEQEAAWLAALAAPLQALPAPLVVAVSGGLDSTVLLAALVRAGLGPRLKVVHVAHGLQAAAEPWPQHVQQQAAAWGLACTLCRVQVAVGGSVEEQARRARHQALLAEAPAGGAVLLAHHLDDQAETVLLRLLRGSGSAGLAAMAPVSARAGRWLHRPLLGYRRQQLELLAARWQLQWVDDPTNAADDMDRNFLRNRILPQLEQRFAGTAATLARAATLQQDSLELLDQRAAEDLAALARADGSLCLAQLAQLSPARQRNLLHGWLRRERLRAPPLKVLERVRSELLTAEADRQPQVPVGAVVFRRHRHGLYLLAELEQQPLSAQPLPSADACCGAVQLQWVSGDDVQDERDWPLPAGGDWQLGPAVAGLHWRQHGRQREVREQWRAAGVPPWQRQRLPVLWRDGMPWAVAGLGVSDAAWAARADAERWLRVTPAPPCHPASRPAGALWA</sequence>
<evidence type="ECO:0000256" key="2">
    <source>
        <dbReference type="ARBA" id="ARBA00022490"/>
    </source>
</evidence>
<comment type="function">
    <text evidence="8">Ligates lysine onto the cytidine present at position 34 of the AUA codon-specific tRNA(Ile) that contains the anticodon CAU, in an ATP-dependent manner. Cytidine is converted to lysidine, thus changing the amino acid specificity of the tRNA from methionine to isoleucine.</text>
</comment>
<comment type="similarity">
    <text evidence="8">Belongs to the tRNA(Ile)-lysidine synthase family.</text>
</comment>
<comment type="subcellular location">
    <subcellularLocation>
        <location evidence="1 8">Cytoplasm</location>
    </subcellularLocation>
</comment>
<dbReference type="InterPro" id="IPR014729">
    <property type="entry name" value="Rossmann-like_a/b/a_fold"/>
</dbReference>
<evidence type="ECO:0000256" key="3">
    <source>
        <dbReference type="ARBA" id="ARBA00022598"/>
    </source>
</evidence>
<evidence type="ECO:0000313" key="10">
    <source>
        <dbReference type="EMBL" id="MEY1661489.1"/>
    </source>
</evidence>
<keyword evidence="2 8" id="KW-0963">Cytoplasm</keyword>
<protein>
    <recommendedName>
        <fullName evidence="8">tRNA(Ile)-lysidine synthase</fullName>
        <ecNumber evidence="8">6.3.4.19</ecNumber>
    </recommendedName>
    <alternativeName>
        <fullName evidence="8">tRNA(Ile)-2-lysyl-cytidine synthase</fullName>
    </alternativeName>
    <alternativeName>
        <fullName evidence="8">tRNA(Ile)-lysidine synthetase</fullName>
    </alternativeName>
</protein>
<evidence type="ECO:0000256" key="6">
    <source>
        <dbReference type="ARBA" id="ARBA00022840"/>
    </source>
</evidence>
<evidence type="ECO:0000313" key="11">
    <source>
        <dbReference type="Proteomes" id="UP001562065"/>
    </source>
</evidence>
<keyword evidence="3 8" id="KW-0436">Ligase</keyword>
<dbReference type="InterPro" id="IPR015262">
    <property type="entry name" value="tRNA_Ile_lys_synt_subst-bd"/>
</dbReference>
<proteinExistence type="inferred from homology"/>
<keyword evidence="5 8" id="KW-0547">Nucleotide-binding</keyword>
<dbReference type="InterPro" id="IPR012094">
    <property type="entry name" value="tRNA_Ile_lys_synt"/>
</dbReference>
<dbReference type="SUPFAM" id="SSF82829">
    <property type="entry name" value="MesJ substrate recognition domain-like"/>
    <property type="match status" value="1"/>
</dbReference>
<evidence type="ECO:0000259" key="9">
    <source>
        <dbReference type="SMART" id="SM00977"/>
    </source>
</evidence>
<reference evidence="10 11" key="1">
    <citation type="submission" date="2024-07" db="EMBL/GenBank/DDBJ databases">
        <authorList>
            <person name="Ren Q."/>
        </authorList>
    </citation>
    <scope>NUCLEOTIDE SEQUENCE [LARGE SCALE GENOMIC DNA]</scope>
    <source>
        <strain evidence="10 11">REN37</strain>
    </source>
</reference>
<comment type="catalytic activity">
    <reaction evidence="7 8">
        <text>cytidine(34) in tRNA(Ile2) + L-lysine + ATP = lysidine(34) in tRNA(Ile2) + AMP + diphosphate + H(+)</text>
        <dbReference type="Rhea" id="RHEA:43744"/>
        <dbReference type="Rhea" id="RHEA-COMP:10625"/>
        <dbReference type="Rhea" id="RHEA-COMP:10670"/>
        <dbReference type="ChEBI" id="CHEBI:15378"/>
        <dbReference type="ChEBI" id="CHEBI:30616"/>
        <dbReference type="ChEBI" id="CHEBI:32551"/>
        <dbReference type="ChEBI" id="CHEBI:33019"/>
        <dbReference type="ChEBI" id="CHEBI:82748"/>
        <dbReference type="ChEBI" id="CHEBI:83665"/>
        <dbReference type="ChEBI" id="CHEBI:456215"/>
        <dbReference type="EC" id="6.3.4.19"/>
    </reaction>
</comment>
<name>A0ABV4AFK7_9GAMM</name>
<dbReference type="EMBL" id="JBGCUO010000001">
    <property type="protein sequence ID" value="MEY1661489.1"/>
    <property type="molecule type" value="Genomic_DNA"/>
</dbReference>
<keyword evidence="11" id="KW-1185">Reference proteome</keyword>
<dbReference type="SMART" id="SM00977">
    <property type="entry name" value="TilS_C"/>
    <property type="match status" value="1"/>
</dbReference>
<comment type="domain">
    <text evidence="8">The N-terminal region contains the highly conserved SGGXDS motif, predicted to be a P-loop motif involved in ATP binding.</text>
</comment>
<dbReference type="CDD" id="cd01992">
    <property type="entry name" value="TilS_N"/>
    <property type="match status" value="1"/>
</dbReference>
<dbReference type="Gene3D" id="1.20.59.20">
    <property type="match status" value="1"/>
</dbReference>
<dbReference type="InterPro" id="IPR012796">
    <property type="entry name" value="Lysidine-tRNA-synth_C"/>
</dbReference>
<evidence type="ECO:0000256" key="8">
    <source>
        <dbReference type="HAMAP-Rule" id="MF_01161"/>
    </source>
</evidence>
<evidence type="ECO:0000256" key="5">
    <source>
        <dbReference type="ARBA" id="ARBA00022741"/>
    </source>
</evidence>
<evidence type="ECO:0000256" key="7">
    <source>
        <dbReference type="ARBA" id="ARBA00048539"/>
    </source>
</evidence>
<keyword evidence="4 8" id="KW-0819">tRNA processing</keyword>
<keyword evidence="6 8" id="KW-0067">ATP-binding</keyword>
<dbReference type="PANTHER" id="PTHR43033">
    <property type="entry name" value="TRNA(ILE)-LYSIDINE SYNTHASE-RELATED"/>
    <property type="match status" value="1"/>
</dbReference>
<dbReference type="SUPFAM" id="SSF56037">
    <property type="entry name" value="PheT/TilS domain"/>
    <property type="match status" value="1"/>
</dbReference>
<accession>A0ABV4AFK7</accession>
<comment type="caution">
    <text evidence="10">The sequence shown here is derived from an EMBL/GenBank/DDBJ whole genome shotgun (WGS) entry which is preliminary data.</text>
</comment>
<gene>
    <name evidence="8 10" type="primary">tilS</name>
    <name evidence="10" type="ORF">AB5I84_04920</name>
</gene>
<dbReference type="Pfam" id="PF11734">
    <property type="entry name" value="TilS_C"/>
    <property type="match status" value="1"/>
</dbReference>
<dbReference type="InterPro" id="IPR011063">
    <property type="entry name" value="TilS/TtcA_N"/>
</dbReference>
<dbReference type="NCBIfam" id="TIGR02432">
    <property type="entry name" value="lysidine_TilS_N"/>
    <property type="match status" value="1"/>
</dbReference>
<evidence type="ECO:0000256" key="1">
    <source>
        <dbReference type="ARBA" id="ARBA00004496"/>
    </source>
</evidence>
<organism evidence="10 11">
    <name type="scientific">Isoalcanivorax beigongshangi</name>
    <dbReference type="NCBI Taxonomy" id="3238810"/>
    <lineage>
        <taxon>Bacteria</taxon>
        <taxon>Pseudomonadati</taxon>
        <taxon>Pseudomonadota</taxon>
        <taxon>Gammaproteobacteria</taxon>
        <taxon>Oceanospirillales</taxon>
        <taxon>Alcanivoracaceae</taxon>
        <taxon>Isoalcanivorax</taxon>
    </lineage>
</organism>
<dbReference type="Pfam" id="PF09179">
    <property type="entry name" value="TilS"/>
    <property type="match status" value="1"/>
</dbReference>
<dbReference type="InterPro" id="IPR012795">
    <property type="entry name" value="tRNA_Ile_lys_synt_N"/>
</dbReference>
<dbReference type="GO" id="GO:0032267">
    <property type="term" value="F:tRNA(Ile)-lysidine synthase activity"/>
    <property type="evidence" value="ECO:0007669"/>
    <property type="project" value="UniProtKB-EC"/>
</dbReference>
<feature type="binding site" evidence="8">
    <location>
        <begin position="37"/>
        <end position="42"/>
    </location>
    <ligand>
        <name>ATP</name>
        <dbReference type="ChEBI" id="CHEBI:30616"/>
    </ligand>
</feature>